<dbReference type="InterPro" id="IPR002081">
    <property type="entry name" value="Cryptochrome/DNA_photolyase_1"/>
</dbReference>
<dbReference type="AlphaFoldDB" id="A0A9W6QXL6"/>
<dbReference type="Gene3D" id="1.25.40.80">
    <property type="match status" value="1"/>
</dbReference>
<feature type="site" description="Electron transfer via tryptophanyl radical" evidence="5">
    <location>
        <position position="331"/>
    </location>
</feature>
<evidence type="ECO:0000256" key="2">
    <source>
        <dbReference type="ARBA" id="ARBA00022827"/>
    </source>
</evidence>
<dbReference type="GO" id="GO:0003904">
    <property type="term" value="F:deoxyribodipyrimidine photo-lyase activity"/>
    <property type="evidence" value="ECO:0007669"/>
    <property type="project" value="TreeGrafter"/>
</dbReference>
<feature type="binding site" evidence="4">
    <location>
        <position position="246"/>
    </location>
    <ligand>
        <name>FAD</name>
        <dbReference type="ChEBI" id="CHEBI:57692"/>
    </ligand>
</feature>
<feature type="domain" description="Photolyase/cryptochrome alpha/beta" evidence="7">
    <location>
        <begin position="2"/>
        <end position="130"/>
    </location>
</feature>
<name>A0A9W6QXL6_9PSEU</name>
<dbReference type="PANTHER" id="PTHR11455">
    <property type="entry name" value="CRYPTOCHROME"/>
    <property type="match status" value="1"/>
</dbReference>
<dbReference type="GO" id="GO:0006139">
    <property type="term" value="P:nucleobase-containing compound metabolic process"/>
    <property type="evidence" value="ECO:0007669"/>
    <property type="project" value="UniProtKB-ARBA"/>
</dbReference>
<feature type="binding site" evidence="4">
    <location>
        <begin position="344"/>
        <end position="346"/>
    </location>
    <ligand>
        <name>FAD</name>
        <dbReference type="ChEBI" id="CHEBI:57692"/>
    </ligand>
</feature>
<keyword evidence="2 4" id="KW-0274">FAD</keyword>
<evidence type="ECO:0000256" key="6">
    <source>
        <dbReference type="RuleBase" id="RU004182"/>
    </source>
</evidence>
<evidence type="ECO:0000256" key="3">
    <source>
        <dbReference type="ARBA" id="ARBA00022991"/>
    </source>
</evidence>
<dbReference type="GO" id="GO:0003677">
    <property type="term" value="F:DNA binding"/>
    <property type="evidence" value="ECO:0007669"/>
    <property type="project" value="TreeGrafter"/>
</dbReference>
<dbReference type="Proteomes" id="UP001165136">
    <property type="component" value="Unassembled WGS sequence"/>
</dbReference>
<comment type="cofactor">
    <cofactor evidence="4">
        <name>FAD</name>
        <dbReference type="ChEBI" id="CHEBI:57692"/>
    </cofactor>
    <text evidence="4">Binds 1 FAD per subunit.</text>
</comment>
<dbReference type="PROSITE" id="PS51645">
    <property type="entry name" value="PHR_CRY_ALPHA_BETA"/>
    <property type="match status" value="1"/>
</dbReference>
<dbReference type="Gene3D" id="3.40.50.620">
    <property type="entry name" value="HUPs"/>
    <property type="match status" value="1"/>
</dbReference>
<gene>
    <name evidence="8" type="ORF">Atai01_13740</name>
</gene>
<feature type="site" description="Electron transfer via tryptophanyl radical" evidence="5">
    <location>
        <position position="354"/>
    </location>
</feature>
<dbReference type="GO" id="GO:0071949">
    <property type="term" value="F:FAD binding"/>
    <property type="evidence" value="ECO:0007669"/>
    <property type="project" value="TreeGrafter"/>
</dbReference>
<dbReference type="PRINTS" id="PR00147">
    <property type="entry name" value="DNAPHOTLYASE"/>
</dbReference>
<organism evidence="8 9">
    <name type="scientific">Amycolatopsis taiwanensis</name>
    <dbReference type="NCBI Taxonomy" id="342230"/>
    <lineage>
        <taxon>Bacteria</taxon>
        <taxon>Bacillati</taxon>
        <taxon>Actinomycetota</taxon>
        <taxon>Actinomycetes</taxon>
        <taxon>Pseudonocardiales</taxon>
        <taxon>Pseudonocardiaceae</taxon>
        <taxon>Amycolatopsis</taxon>
    </lineage>
</organism>
<reference evidence="8" key="1">
    <citation type="submission" date="2023-03" db="EMBL/GenBank/DDBJ databases">
        <title>Amycolatopsis taiwanensis NBRC 103393.</title>
        <authorList>
            <person name="Ichikawa N."/>
            <person name="Sato H."/>
            <person name="Tonouchi N."/>
        </authorList>
    </citation>
    <scope>NUCLEOTIDE SEQUENCE</scope>
    <source>
        <strain evidence="8">NBRC 103393</strain>
    </source>
</reference>
<feature type="site" description="Electron transfer via tryptophanyl radical" evidence="5">
    <location>
        <position position="278"/>
    </location>
</feature>
<dbReference type="InterPro" id="IPR036134">
    <property type="entry name" value="Crypto/Photolyase_FAD-like_sf"/>
</dbReference>
<dbReference type="RefSeq" id="WP_285486260.1">
    <property type="nucleotide sequence ID" value="NZ_BSTI01000003.1"/>
</dbReference>
<dbReference type="InterPro" id="IPR005101">
    <property type="entry name" value="Cryptochr/Photolyase_FAD-bd"/>
</dbReference>
<comment type="similarity">
    <text evidence="6">Belongs to the DNA photolyase family.</text>
</comment>
<feature type="binding site" evidence="4">
    <location>
        <begin position="216"/>
        <end position="220"/>
    </location>
    <ligand>
        <name>FAD</name>
        <dbReference type="ChEBI" id="CHEBI:57692"/>
    </ligand>
</feature>
<dbReference type="EMBL" id="BSTI01000003">
    <property type="protein sequence ID" value="GLY64755.1"/>
    <property type="molecule type" value="Genomic_DNA"/>
</dbReference>
<dbReference type="InterPro" id="IPR036155">
    <property type="entry name" value="Crypto/Photolyase_N_sf"/>
</dbReference>
<evidence type="ECO:0000256" key="5">
    <source>
        <dbReference type="PIRSR" id="PIRSR602081-2"/>
    </source>
</evidence>
<evidence type="ECO:0000313" key="9">
    <source>
        <dbReference type="Proteomes" id="UP001165136"/>
    </source>
</evidence>
<dbReference type="InterPro" id="IPR014729">
    <property type="entry name" value="Rossmann-like_a/b/a_fold"/>
</dbReference>
<dbReference type="SUPFAM" id="SSF52425">
    <property type="entry name" value="Cryptochrome/photolyase, N-terminal domain"/>
    <property type="match status" value="1"/>
</dbReference>
<dbReference type="SUPFAM" id="SSF48173">
    <property type="entry name" value="Cryptochrome/photolyase FAD-binding domain"/>
    <property type="match status" value="1"/>
</dbReference>
<evidence type="ECO:0000256" key="4">
    <source>
        <dbReference type="PIRSR" id="PIRSR602081-1"/>
    </source>
</evidence>
<evidence type="ECO:0000313" key="8">
    <source>
        <dbReference type="EMBL" id="GLY64755.1"/>
    </source>
</evidence>
<dbReference type="GO" id="GO:0006950">
    <property type="term" value="P:response to stress"/>
    <property type="evidence" value="ECO:0007669"/>
    <property type="project" value="UniProtKB-ARBA"/>
</dbReference>
<accession>A0A9W6QXL6</accession>
<dbReference type="Gene3D" id="1.10.579.10">
    <property type="entry name" value="DNA Cyclobutane Dipyrimidine Photolyase, subunit A, domain 3"/>
    <property type="match status" value="1"/>
</dbReference>
<keyword evidence="3 6" id="KW-0157">Chromophore</keyword>
<keyword evidence="9" id="KW-1185">Reference proteome</keyword>
<evidence type="ECO:0000259" key="7">
    <source>
        <dbReference type="PROSITE" id="PS51645"/>
    </source>
</evidence>
<comment type="caution">
    <text evidence="8">The sequence shown here is derived from an EMBL/GenBank/DDBJ whole genome shotgun (WGS) entry which is preliminary data.</text>
</comment>
<evidence type="ECO:0000256" key="1">
    <source>
        <dbReference type="ARBA" id="ARBA00022630"/>
    </source>
</evidence>
<dbReference type="PROSITE" id="PS00394">
    <property type="entry name" value="DNA_PHOTOLYASES_1_1"/>
    <property type="match status" value="1"/>
</dbReference>
<feature type="binding site" evidence="4">
    <location>
        <position position="204"/>
    </location>
    <ligand>
        <name>FAD</name>
        <dbReference type="ChEBI" id="CHEBI:57692"/>
    </ligand>
</feature>
<dbReference type="Pfam" id="PF00875">
    <property type="entry name" value="DNA_photolyase"/>
    <property type="match status" value="1"/>
</dbReference>
<proteinExistence type="inferred from homology"/>
<feature type="binding site" evidence="4">
    <location>
        <begin position="249"/>
        <end position="256"/>
    </location>
    <ligand>
        <name>FAD</name>
        <dbReference type="ChEBI" id="CHEBI:57692"/>
    </ligand>
</feature>
<sequence length="435" mass="48743">MTTTIALFTRDLRVRDNPMLAAAARGADYVMPLFVRDRRISAAFGRGKARFVDESLADLDEGLRRIGGRLVVCDGDPAEEVCRIAEGARVERVHVAGDVSAFATARQERLRAALGRRLWVHHDVHSVVPPGEVVPEGKDHFAVFSAYYRRWLEVRWREAVPAPRRISLPQGVRSGPVPRVTGDGGETAGRHRASAWLAAGVRDYADQHDALAAYSTSRLSPHLHLGCVSALELARSAGQSAGARAFIRQLAWRDFYQQVLAARPDAARRDYRPHGDRWRDDRGALRAWQEGRTGIPIVDAGMRQLLAEGWMHNRARLIVGSFLTKTLYLDWRAGAAHFFAHLLDGDVANNCLNWQWVAGTGTDTRPNRVLNPLRQAERYDSDGDYVRRYVPELAHLPAERIHQPWRLPARERRGYPAPIVDLAGARTRFLAARAH</sequence>
<dbReference type="Pfam" id="PF03441">
    <property type="entry name" value="FAD_binding_7"/>
    <property type="match status" value="1"/>
</dbReference>
<dbReference type="GO" id="GO:0009416">
    <property type="term" value="P:response to light stimulus"/>
    <property type="evidence" value="ECO:0007669"/>
    <property type="project" value="TreeGrafter"/>
</dbReference>
<dbReference type="InterPro" id="IPR006050">
    <property type="entry name" value="DNA_photolyase_N"/>
</dbReference>
<dbReference type="InterPro" id="IPR018394">
    <property type="entry name" value="DNA_photolyase_1_CS_C"/>
</dbReference>
<keyword evidence="1 4" id="KW-0285">Flavoprotein</keyword>
<dbReference type="PANTHER" id="PTHR11455:SF9">
    <property type="entry name" value="CRYPTOCHROME CIRCADIAN CLOCK 5 ISOFORM X1"/>
    <property type="match status" value="1"/>
</dbReference>
<protein>
    <submittedName>
        <fullName evidence="8">Deoxyribodipyrimidine photo-lyase</fullName>
    </submittedName>
</protein>